<accession>A0ABY4KF84</accession>
<keyword evidence="2" id="KW-1185">Reference proteome</keyword>
<dbReference type="PANTHER" id="PTHR33706">
    <property type="entry name" value="MORN VARIANT REPEAT PROTEIN"/>
    <property type="match status" value="1"/>
</dbReference>
<dbReference type="Pfam" id="PF07661">
    <property type="entry name" value="MORN_2"/>
    <property type="match status" value="4"/>
</dbReference>
<name>A0ABY4KF84_9FLAO</name>
<dbReference type="Proteomes" id="UP000830583">
    <property type="component" value="Chromosome"/>
</dbReference>
<evidence type="ECO:0000313" key="1">
    <source>
        <dbReference type="EMBL" id="UPQ79475.1"/>
    </source>
</evidence>
<protein>
    <submittedName>
        <fullName evidence="1">Toxin-antitoxin system YwqK family antitoxin</fullName>
    </submittedName>
</protein>
<reference evidence="1" key="1">
    <citation type="submission" date="2022-04" db="EMBL/GenBank/DDBJ databases">
        <title>Consumption of N2O by Flavobacterium azooxidireducens sp. nov. isolated from Decomposing Leaf Litter of Phragmites australis (Cav.).</title>
        <authorList>
            <person name="Behrendt U."/>
            <person name="Spanner T."/>
            <person name="Augustin J."/>
            <person name="Horn M.A."/>
            <person name="Kolb S."/>
            <person name="Ulrich A."/>
        </authorList>
    </citation>
    <scope>NUCLEOTIDE SEQUENCE</scope>
    <source>
        <strain evidence="1">IGB 4-14</strain>
    </source>
</reference>
<dbReference type="PANTHER" id="PTHR33706:SF1">
    <property type="entry name" value="TPR REPEAT PROTEIN"/>
    <property type="match status" value="1"/>
</dbReference>
<organism evidence="1 2">
    <name type="scientific">Flavobacterium azooxidireducens</name>
    <dbReference type="NCBI Taxonomy" id="1871076"/>
    <lineage>
        <taxon>Bacteria</taxon>
        <taxon>Pseudomonadati</taxon>
        <taxon>Bacteroidota</taxon>
        <taxon>Flavobacteriia</taxon>
        <taxon>Flavobacteriales</taxon>
        <taxon>Flavobacteriaceae</taxon>
        <taxon>Flavobacterium</taxon>
    </lineage>
</organism>
<gene>
    <name evidence="1" type="ORF">M0M57_01235</name>
</gene>
<dbReference type="SUPFAM" id="SSF82185">
    <property type="entry name" value="Histone H3 K4-specific methyltransferase SET7/9 N-terminal domain"/>
    <property type="match status" value="1"/>
</dbReference>
<dbReference type="Gene3D" id="2.20.110.10">
    <property type="entry name" value="Histone H3 K4-specific methyltransferase SET7/9 N-terminal domain"/>
    <property type="match status" value="2"/>
</dbReference>
<dbReference type="InterPro" id="IPR011652">
    <property type="entry name" value="MORN_2"/>
</dbReference>
<evidence type="ECO:0000313" key="2">
    <source>
        <dbReference type="Proteomes" id="UP000830583"/>
    </source>
</evidence>
<dbReference type="RefSeq" id="WP_248434632.1">
    <property type="nucleotide sequence ID" value="NZ_CP096205.1"/>
</dbReference>
<sequence length="297" mass="34611">MKTTIKIIFLFISMSSFGQEMRFIKDEIMNNYMESGYSTKNFIPKGETDSQKQRQGIWKDYEVIKDFTCINDGLKPKQVFGNFLLYGEGNYIDGKRNGKWVLYTIEDLTFKKILQKEVNYNKGILEGEFKYFFPNEKLAMTGQYKNNELEGIIKSFHPNGKIYGTRFYKNGLKDGKHIYIYSNGKTELVHNFINGIKDGPYQLNYSNGNIQEKFTYKMGKEDGVYQYFYENGQLWIEKTFENGLLLNVKGSYSKDGNLRDKGTLKNGNGTVIHYTEQGKIYLVITFENGLKVKEENF</sequence>
<proteinExistence type="predicted"/>
<dbReference type="EMBL" id="CP096205">
    <property type="protein sequence ID" value="UPQ79475.1"/>
    <property type="molecule type" value="Genomic_DNA"/>
</dbReference>